<keyword evidence="6" id="KW-0106">Calcium</keyword>
<sequence length="497" mass="56115">MWIWALLIATIFPSITQGAEPQKNVLFLVVDDLRPELSAFKGDQTIVISPNIDQLAAKSLVLKSAYVQQSICGPSRTSLLTGRRPDTTLVYDLNTYWRTAGGDFTTIPQYFKENGYRTAGLGKLFHPGYEASRNDDPISWTDAYYHPPDKKFWATDESWKAVTEAEYQANPLPDTQIADEAISRLNDMVSDALDGTQPFFLSVGFHKPHLPFVFPEEYLDWYPESDIKLPDNPYAPVDMPDAAWSVYGELIAYTDINNLLVTGDINTTIPDSKTIELRRAYYATISYIDGEIGRILEELEYLGLSNNTIVSFFGDHGFSLGEHGEWCKKTNFEDAVHAPMMLHVPGETDGGIVSEKLIEFVDIFPSLVDAAGLPSLELCPEDSSNNATCTEGSSFLPLIDDPDRTWKSGAFSQVQVRINGKNAMGYTIRTEDFRYTEWVRFNTKTNTMNWKQVYGVELYDHRIDPKENVNRATDSNYDTDIVTLSTMLHQGWRYSQP</sequence>
<dbReference type="CDD" id="cd16030">
    <property type="entry name" value="iduronate-2-sulfatase"/>
    <property type="match status" value="1"/>
</dbReference>
<dbReference type="GO" id="GO:0004423">
    <property type="term" value="F:iduronate-2-sulfatase activity"/>
    <property type="evidence" value="ECO:0007669"/>
    <property type="project" value="InterPro"/>
</dbReference>
<evidence type="ECO:0000313" key="10">
    <source>
        <dbReference type="Proteomes" id="UP001347796"/>
    </source>
</evidence>
<name>A0AAN8PGR8_PATCE</name>
<dbReference type="Pfam" id="PF00884">
    <property type="entry name" value="Sulfatase"/>
    <property type="match status" value="1"/>
</dbReference>
<reference evidence="9 10" key="1">
    <citation type="submission" date="2024-01" db="EMBL/GenBank/DDBJ databases">
        <title>The genome of the rayed Mediterranean limpet Patella caerulea (Linnaeus, 1758).</title>
        <authorList>
            <person name="Anh-Thu Weber A."/>
            <person name="Halstead-Nussloch G."/>
        </authorList>
    </citation>
    <scope>NUCLEOTIDE SEQUENCE [LARGE SCALE GENOMIC DNA]</scope>
    <source>
        <strain evidence="9">AATW-2023a</strain>
        <tissue evidence="9">Whole specimen</tissue>
    </source>
</reference>
<evidence type="ECO:0000256" key="3">
    <source>
        <dbReference type="ARBA" id="ARBA00022723"/>
    </source>
</evidence>
<dbReference type="InterPro" id="IPR000917">
    <property type="entry name" value="Sulfatase_N"/>
</dbReference>
<dbReference type="PANTHER" id="PTHR45953:SF1">
    <property type="entry name" value="IDURONATE 2-SULFATASE"/>
    <property type="match status" value="1"/>
</dbReference>
<evidence type="ECO:0000256" key="6">
    <source>
        <dbReference type="ARBA" id="ARBA00022837"/>
    </source>
</evidence>
<keyword evidence="10" id="KW-1185">Reference proteome</keyword>
<evidence type="ECO:0000259" key="8">
    <source>
        <dbReference type="Pfam" id="PF00884"/>
    </source>
</evidence>
<comment type="caution">
    <text evidence="9">The sequence shown here is derived from an EMBL/GenBank/DDBJ whole genome shotgun (WGS) entry which is preliminary data.</text>
</comment>
<dbReference type="PANTHER" id="PTHR45953">
    <property type="entry name" value="IDURONATE 2-SULFATASE"/>
    <property type="match status" value="1"/>
</dbReference>
<feature type="domain" description="Sulfatase N-terminal" evidence="8">
    <location>
        <begin position="23"/>
        <end position="372"/>
    </location>
</feature>
<dbReference type="SUPFAM" id="SSF53649">
    <property type="entry name" value="Alkaline phosphatase-like"/>
    <property type="match status" value="1"/>
</dbReference>
<dbReference type="Gene3D" id="3.40.720.10">
    <property type="entry name" value="Alkaline Phosphatase, subunit A"/>
    <property type="match status" value="1"/>
</dbReference>
<keyword evidence="4 7" id="KW-0732">Signal</keyword>
<evidence type="ECO:0000256" key="5">
    <source>
        <dbReference type="ARBA" id="ARBA00022801"/>
    </source>
</evidence>
<evidence type="ECO:0000313" key="9">
    <source>
        <dbReference type="EMBL" id="KAK6175679.1"/>
    </source>
</evidence>
<gene>
    <name evidence="9" type="ORF">SNE40_014081</name>
</gene>
<dbReference type="GO" id="GO:0005737">
    <property type="term" value="C:cytoplasm"/>
    <property type="evidence" value="ECO:0007669"/>
    <property type="project" value="TreeGrafter"/>
</dbReference>
<feature type="signal peptide" evidence="7">
    <location>
        <begin position="1"/>
        <end position="18"/>
    </location>
</feature>
<comment type="similarity">
    <text evidence="2">Belongs to the sulfatase family.</text>
</comment>
<accession>A0AAN8PGR8</accession>
<keyword evidence="3" id="KW-0479">Metal-binding</keyword>
<dbReference type="AlphaFoldDB" id="A0AAN8PGR8"/>
<dbReference type="GO" id="GO:0046872">
    <property type="term" value="F:metal ion binding"/>
    <property type="evidence" value="ECO:0007669"/>
    <property type="project" value="UniProtKB-KW"/>
</dbReference>
<dbReference type="InterPro" id="IPR017850">
    <property type="entry name" value="Alkaline_phosphatase_core_sf"/>
</dbReference>
<keyword evidence="5" id="KW-0378">Hydrolase</keyword>
<dbReference type="PROSITE" id="PS00523">
    <property type="entry name" value="SULFATASE_1"/>
    <property type="match status" value="1"/>
</dbReference>
<dbReference type="EMBL" id="JAZGQO010000010">
    <property type="protein sequence ID" value="KAK6175679.1"/>
    <property type="molecule type" value="Genomic_DNA"/>
</dbReference>
<evidence type="ECO:0000256" key="7">
    <source>
        <dbReference type="SAM" id="SignalP"/>
    </source>
</evidence>
<evidence type="ECO:0000256" key="4">
    <source>
        <dbReference type="ARBA" id="ARBA00022729"/>
    </source>
</evidence>
<proteinExistence type="inferred from homology"/>
<dbReference type="InterPro" id="IPR035874">
    <property type="entry name" value="IDS"/>
</dbReference>
<dbReference type="InterPro" id="IPR024607">
    <property type="entry name" value="Sulfatase_CS"/>
</dbReference>
<evidence type="ECO:0000256" key="2">
    <source>
        <dbReference type="ARBA" id="ARBA00008779"/>
    </source>
</evidence>
<evidence type="ECO:0000256" key="1">
    <source>
        <dbReference type="ARBA" id="ARBA00001913"/>
    </source>
</evidence>
<comment type="cofactor">
    <cofactor evidence="1">
        <name>Ca(2+)</name>
        <dbReference type="ChEBI" id="CHEBI:29108"/>
    </cofactor>
</comment>
<organism evidence="9 10">
    <name type="scientific">Patella caerulea</name>
    <name type="common">Rayed Mediterranean limpet</name>
    <dbReference type="NCBI Taxonomy" id="87958"/>
    <lineage>
        <taxon>Eukaryota</taxon>
        <taxon>Metazoa</taxon>
        <taxon>Spiralia</taxon>
        <taxon>Lophotrochozoa</taxon>
        <taxon>Mollusca</taxon>
        <taxon>Gastropoda</taxon>
        <taxon>Patellogastropoda</taxon>
        <taxon>Patelloidea</taxon>
        <taxon>Patellidae</taxon>
        <taxon>Patella</taxon>
    </lineage>
</organism>
<protein>
    <recommendedName>
        <fullName evidence="8">Sulfatase N-terminal domain-containing protein</fullName>
    </recommendedName>
</protein>
<dbReference type="Proteomes" id="UP001347796">
    <property type="component" value="Unassembled WGS sequence"/>
</dbReference>
<feature type="chain" id="PRO_5042920461" description="Sulfatase N-terminal domain-containing protein" evidence="7">
    <location>
        <begin position="19"/>
        <end position="497"/>
    </location>
</feature>